<organism evidence="3 4">
    <name type="scientific">Haoranjiania flava</name>
    <dbReference type="NCBI Taxonomy" id="1856322"/>
    <lineage>
        <taxon>Bacteria</taxon>
        <taxon>Pseudomonadati</taxon>
        <taxon>Bacteroidota</taxon>
        <taxon>Chitinophagia</taxon>
        <taxon>Chitinophagales</taxon>
        <taxon>Chitinophagaceae</taxon>
        <taxon>Haoranjiania</taxon>
    </lineage>
</organism>
<accession>A0AAE3IPH8</accession>
<evidence type="ECO:0000313" key="3">
    <source>
        <dbReference type="EMBL" id="MCU7695479.1"/>
    </source>
</evidence>
<dbReference type="Pfam" id="PF04972">
    <property type="entry name" value="BON"/>
    <property type="match status" value="1"/>
</dbReference>
<feature type="signal peptide" evidence="1">
    <location>
        <begin position="1"/>
        <end position="24"/>
    </location>
</feature>
<gene>
    <name evidence="3" type="ORF">OD355_13220</name>
</gene>
<feature type="chain" id="PRO_5041957981" evidence="1">
    <location>
        <begin position="25"/>
        <end position="164"/>
    </location>
</feature>
<dbReference type="InterPro" id="IPR007055">
    <property type="entry name" value="BON_dom"/>
</dbReference>
<evidence type="ECO:0000256" key="1">
    <source>
        <dbReference type="SAM" id="SignalP"/>
    </source>
</evidence>
<name>A0AAE3IPH8_9BACT</name>
<dbReference type="Proteomes" id="UP001209317">
    <property type="component" value="Unassembled WGS sequence"/>
</dbReference>
<dbReference type="EMBL" id="JAOTPL010000031">
    <property type="protein sequence ID" value="MCU7695479.1"/>
    <property type="molecule type" value="Genomic_DNA"/>
</dbReference>
<comment type="caution">
    <text evidence="3">The sequence shown here is derived from an EMBL/GenBank/DDBJ whole genome shotgun (WGS) entry which is preliminary data.</text>
</comment>
<sequence length="164" mass="16635">MKLTKMLPALILAGSLVVALPACKSKVDDTAVKANVENALTSAPGVTVDVKDGVVTLSGAVADDATKTQAESAVNALKTDAKSGVKSVVNNITVTPPTVAVSPDATLQTGVATVVKDFPGVNATVANGVITVTGSLEKARVQTLKQALDALSPQRTDMSQLKVK</sequence>
<keyword evidence="1" id="KW-0732">Signal</keyword>
<dbReference type="Gene3D" id="3.30.1340.30">
    <property type="match status" value="1"/>
</dbReference>
<evidence type="ECO:0000259" key="2">
    <source>
        <dbReference type="PROSITE" id="PS50914"/>
    </source>
</evidence>
<protein>
    <submittedName>
        <fullName evidence="3">BON domain-containing protein</fullName>
    </submittedName>
</protein>
<reference evidence="3" key="1">
    <citation type="submission" date="2022-10" db="EMBL/GenBank/DDBJ databases">
        <authorList>
            <person name="Kim H.S."/>
            <person name="Kim J.-S."/>
            <person name="Suh M.K."/>
            <person name="Eom M.K."/>
            <person name="Lee J.-S."/>
        </authorList>
    </citation>
    <scope>NUCLEOTIDE SEQUENCE</scope>
    <source>
        <strain evidence="3">LIP-5</strain>
    </source>
</reference>
<dbReference type="AlphaFoldDB" id="A0AAE3IPH8"/>
<evidence type="ECO:0000313" key="4">
    <source>
        <dbReference type="Proteomes" id="UP001209317"/>
    </source>
</evidence>
<dbReference type="RefSeq" id="WP_263038966.1">
    <property type="nucleotide sequence ID" value="NZ_JAOTPL010000031.1"/>
</dbReference>
<dbReference type="PROSITE" id="PS50914">
    <property type="entry name" value="BON"/>
    <property type="match status" value="1"/>
</dbReference>
<proteinExistence type="predicted"/>
<feature type="domain" description="BON" evidence="2">
    <location>
        <begin position="23"/>
        <end position="96"/>
    </location>
</feature>
<keyword evidence="4" id="KW-1185">Reference proteome</keyword>